<comment type="caution">
    <text evidence="1">The sequence shown here is derived from an EMBL/GenBank/DDBJ whole genome shotgun (WGS) entry which is preliminary data.</text>
</comment>
<dbReference type="EMBL" id="JASAOK010000002">
    <property type="protein sequence ID" value="KAK6225793.1"/>
    <property type="molecule type" value="Genomic_DNA"/>
</dbReference>
<dbReference type="Proteomes" id="UP001327957">
    <property type="component" value="Unassembled WGS sequence"/>
</dbReference>
<name>A0AAV9TQX3_9PEZI</name>
<dbReference type="AlphaFoldDB" id="A0AAV9TQX3"/>
<proteinExistence type="predicted"/>
<accession>A0AAV9TQX3</accession>
<reference evidence="1 2" key="1">
    <citation type="submission" date="2023-04" db="EMBL/GenBank/DDBJ databases">
        <title>Colletotrichum tabacum stain YC1 causing leaf anthracnose on Nicotiana tabacum(L.) cv.</title>
        <authorList>
            <person name="Ji Z."/>
            <person name="Wang M."/>
            <person name="Zhang J."/>
            <person name="Wang N."/>
            <person name="Zhou Z."/>
        </authorList>
    </citation>
    <scope>NUCLEOTIDE SEQUENCE [LARGE SCALE GENOMIC DNA]</scope>
    <source>
        <strain evidence="1 2">YC1</strain>
    </source>
</reference>
<organism evidence="1 2">
    <name type="scientific">Colletotrichum tabaci</name>
    <dbReference type="NCBI Taxonomy" id="1209068"/>
    <lineage>
        <taxon>Eukaryota</taxon>
        <taxon>Fungi</taxon>
        <taxon>Dikarya</taxon>
        <taxon>Ascomycota</taxon>
        <taxon>Pezizomycotina</taxon>
        <taxon>Sordariomycetes</taxon>
        <taxon>Hypocreomycetidae</taxon>
        <taxon>Glomerellales</taxon>
        <taxon>Glomerellaceae</taxon>
        <taxon>Colletotrichum</taxon>
        <taxon>Colletotrichum destructivum species complex</taxon>
    </lineage>
</organism>
<gene>
    <name evidence="1" type="ORF">QIS74_01840</name>
</gene>
<keyword evidence="2" id="KW-1185">Reference proteome</keyword>
<evidence type="ECO:0000313" key="2">
    <source>
        <dbReference type="Proteomes" id="UP001327957"/>
    </source>
</evidence>
<protein>
    <submittedName>
        <fullName evidence="1">Uncharacterized protein</fullName>
    </submittedName>
</protein>
<evidence type="ECO:0000313" key="1">
    <source>
        <dbReference type="EMBL" id="KAK6225793.1"/>
    </source>
</evidence>
<sequence length="92" mass="10523">MDKHIRQDVSNWYNDDAITIRGALIVKKFDTDEQWSSLHQKVKVLHAFPEVRFTFVTDSSTQVTEGMITVFSSDINGHDADNAKVPDRVTKE</sequence>